<dbReference type="Pfam" id="PF00122">
    <property type="entry name" value="E1-E2_ATPase"/>
    <property type="match status" value="1"/>
</dbReference>
<dbReference type="SUPFAM" id="SSF81653">
    <property type="entry name" value="Calcium ATPase, transduction domain A"/>
    <property type="match status" value="1"/>
</dbReference>
<feature type="transmembrane region" description="Helical" evidence="10">
    <location>
        <begin position="800"/>
        <end position="819"/>
    </location>
</feature>
<evidence type="ECO:0000256" key="1">
    <source>
        <dbReference type="ARBA" id="ARBA00004651"/>
    </source>
</evidence>
<comment type="similarity">
    <text evidence="2">Belongs to the cation transport ATPase (P-type) (TC 3.A.3) family. Type IIA subfamily.</text>
</comment>
<dbReference type="InterPro" id="IPR023214">
    <property type="entry name" value="HAD_sf"/>
</dbReference>
<dbReference type="SFLD" id="SFLDS00003">
    <property type="entry name" value="Haloacid_Dehalogenase"/>
    <property type="match status" value="1"/>
</dbReference>
<evidence type="ECO:0000256" key="8">
    <source>
        <dbReference type="ARBA" id="ARBA00022989"/>
    </source>
</evidence>
<dbReference type="NCBIfam" id="TIGR01494">
    <property type="entry name" value="ATPase_P-type"/>
    <property type="match status" value="2"/>
</dbReference>
<dbReference type="InterPro" id="IPR018303">
    <property type="entry name" value="ATPase_P-typ_P_site"/>
</dbReference>
<dbReference type="Gene3D" id="1.20.1110.10">
    <property type="entry name" value="Calcium-transporting ATPase, transmembrane domain"/>
    <property type="match status" value="1"/>
</dbReference>
<evidence type="ECO:0000256" key="4">
    <source>
        <dbReference type="ARBA" id="ARBA00022692"/>
    </source>
</evidence>
<dbReference type="InterPro" id="IPR008250">
    <property type="entry name" value="ATPase_P-typ_transduc_dom_A_sf"/>
</dbReference>
<dbReference type="SFLD" id="SFLDF00027">
    <property type="entry name" value="p-type_atpase"/>
    <property type="match status" value="1"/>
</dbReference>
<evidence type="ECO:0000256" key="10">
    <source>
        <dbReference type="SAM" id="Phobius"/>
    </source>
</evidence>
<keyword evidence="4 10" id="KW-0812">Transmembrane</keyword>
<dbReference type="RefSeq" id="WP_018747927.1">
    <property type="nucleotide sequence ID" value="NZ_BSOZ01000004.1"/>
</dbReference>
<organism evidence="12 13">
    <name type="scientific">Chitiniphilus shinanonensis</name>
    <dbReference type="NCBI Taxonomy" id="553088"/>
    <lineage>
        <taxon>Bacteria</taxon>
        <taxon>Pseudomonadati</taxon>
        <taxon>Pseudomonadota</taxon>
        <taxon>Betaproteobacteria</taxon>
        <taxon>Neisseriales</taxon>
        <taxon>Chitinibacteraceae</taxon>
        <taxon>Chitiniphilus</taxon>
    </lineage>
</organism>
<evidence type="ECO:0000259" key="11">
    <source>
        <dbReference type="SMART" id="SM00831"/>
    </source>
</evidence>
<feature type="domain" description="Cation-transporting P-type ATPase N-terminal" evidence="11">
    <location>
        <begin position="13"/>
        <end position="86"/>
    </location>
</feature>
<comment type="caution">
    <text evidence="12">The sequence shown here is derived from an EMBL/GenBank/DDBJ whole genome shotgun (WGS) entry which is preliminary data.</text>
</comment>
<feature type="transmembrane region" description="Helical" evidence="10">
    <location>
        <begin position="698"/>
        <end position="724"/>
    </location>
</feature>
<accession>A0ABQ6BMV0</accession>
<dbReference type="InterPro" id="IPR044492">
    <property type="entry name" value="P_typ_ATPase_HD_dom"/>
</dbReference>
<evidence type="ECO:0000313" key="12">
    <source>
        <dbReference type="EMBL" id="GLS03330.1"/>
    </source>
</evidence>
<name>A0ABQ6BMV0_9NEIS</name>
<protein>
    <submittedName>
        <fullName evidence="12">Carbonate dehydratase</fullName>
    </submittedName>
</protein>
<dbReference type="SMART" id="SM00831">
    <property type="entry name" value="Cation_ATPase_N"/>
    <property type="match status" value="1"/>
</dbReference>
<reference evidence="13" key="1">
    <citation type="journal article" date="2019" name="Int. J. Syst. Evol. Microbiol.">
        <title>The Global Catalogue of Microorganisms (GCM) 10K type strain sequencing project: providing services to taxonomists for standard genome sequencing and annotation.</title>
        <authorList>
            <consortium name="The Broad Institute Genomics Platform"/>
            <consortium name="The Broad Institute Genome Sequencing Center for Infectious Disease"/>
            <person name="Wu L."/>
            <person name="Ma J."/>
        </authorList>
    </citation>
    <scope>NUCLEOTIDE SEQUENCE [LARGE SCALE GENOMIC DNA]</scope>
    <source>
        <strain evidence="13">NBRC 104970</strain>
    </source>
</reference>
<dbReference type="CDD" id="cd02080">
    <property type="entry name" value="P-type_ATPase_cation"/>
    <property type="match status" value="1"/>
</dbReference>
<proteinExistence type="inferred from homology"/>
<gene>
    <name evidence="12" type="ORF">GCM10007860_04730</name>
</gene>
<dbReference type="SUPFAM" id="SSF56784">
    <property type="entry name" value="HAD-like"/>
    <property type="match status" value="1"/>
</dbReference>
<dbReference type="PRINTS" id="PR00119">
    <property type="entry name" value="CATATPASE"/>
</dbReference>
<dbReference type="Pfam" id="PF13246">
    <property type="entry name" value="Cation_ATPase"/>
    <property type="match status" value="1"/>
</dbReference>
<evidence type="ECO:0000256" key="7">
    <source>
        <dbReference type="ARBA" id="ARBA00022967"/>
    </source>
</evidence>
<dbReference type="Proteomes" id="UP001156836">
    <property type="component" value="Unassembled WGS sequence"/>
</dbReference>
<keyword evidence="3" id="KW-1003">Cell membrane</keyword>
<dbReference type="InterPro" id="IPR006068">
    <property type="entry name" value="ATPase_P-typ_cation-transptr_C"/>
</dbReference>
<dbReference type="Gene3D" id="3.40.50.1000">
    <property type="entry name" value="HAD superfamily/HAD-like"/>
    <property type="match status" value="1"/>
</dbReference>
<keyword evidence="5" id="KW-0547">Nucleotide-binding</keyword>
<feature type="transmembrane region" description="Helical" evidence="10">
    <location>
        <begin position="254"/>
        <end position="273"/>
    </location>
</feature>
<dbReference type="PANTHER" id="PTHR43294">
    <property type="entry name" value="SODIUM/POTASSIUM-TRANSPORTING ATPASE SUBUNIT ALPHA"/>
    <property type="match status" value="1"/>
</dbReference>
<dbReference type="InterPro" id="IPR036412">
    <property type="entry name" value="HAD-like_sf"/>
</dbReference>
<feature type="transmembrane region" description="Helical" evidence="10">
    <location>
        <begin position="285"/>
        <end position="308"/>
    </location>
</feature>
<feature type="transmembrane region" description="Helical" evidence="10">
    <location>
        <begin position="839"/>
        <end position="858"/>
    </location>
</feature>
<dbReference type="Pfam" id="PF00690">
    <property type="entry name" value="Cation_ATPase_N"/>
    <property type="match status" value="1"/>
</dbReference>
<dbReference type="Gene3D" id="2.70.150.10">
    <property type="entry name" value="Calcium-transporting ATPase, cytoplasmic transduction domain A"/>
    <property type="match status" value="1"/>
</dbReference>
<dbReference type="PANTHER" id="PTHR43294:SF21">
    <property type="entry name" value="CATION TRANSPORTING ATPASE"/>
    <property type="match status" value="1"/>
</dbReference>
<feature type="transmembrane region" description="Helical" evidence="10">
    <location>
        <begin position="770"/>
        <end position="788"/>
    </location>
</feature>
<dbReference type="EMBL" id="BSOZ01000004">
    <property type="protein sequence ID" value="GLS03330.1"/>
    <property type="molecule type" value="Genomic_DNA"/>
</dbReference>
<dbReference type="SUPFAM" id="SSF81665">
    <property type="entry name" value="Calcium ATPase, transmembrane domain M"/>
    <property type="match status" value="1"/>
</dbReference>
<sequence>MTQPVPPQSAPPTWHQLEVASTLDALDTTARGLTAAEAEARLRAHGPNVLPEAPRRPGWLRFLLHFNDVLIYILLAACVVTGAMGHWVDTAVILGVAVINALIGFVQENSAEKSLQSIRGMLSSQTLALRDGKKTPLPTADLVPGDVVSLRPGDKIPADLRLLETHSLRVEEAILTGESTVVDKHIAAIPGNALLGDRRNMAFSGTTVSAGTARGVVVATAGDTELGHINRMISNVDPIQTPLLQQMKRLGQGIFLLILVMMAVLFAWGWLMFDMELGELSLSLISLAVAAVPEGLPAVISIILSLGVQKMARNKAIIRKLPTVETLGAMTIVCSDKTGTLTRNEMTVKSVVLGDRAFTVSGESYEPVGEIREVGGSGDIGGIDPATPLGLFITAVDLCNDTRLLRDENGHWQVAGAPTAGALKVLAAKAGVRHDDARRHGKIPFDSAYKYQATHHEVEGRHYLFMIGAPDVIAARCATELHDNGQRPFDAAYWDDAMTRQSENGLRMLAAAYREIPPHYPALEHRHLEHGMVFLGFAGMMDPPRPEAIEAIAQCRDAGIRVKMITGDHPGTAMAIGAMMGIGNGHDVVTGQQLEALDDEALVDVADRCDIFARTSPEHKLRLVRALQRRRNVVGMTGDGVNDAPALKQADVGIAMGIKGTEVTREAADMVLADDNFASIARAVKEGRRVYDNLKKTILFILPTNLAQGLLIVIAILAGAMIPLTPLQVLWMNMATSITLSFGLAFEPAEPGLMQRRPRDPSRSILDGYAIWRVGLVGLLLAGSAFALEAQLLSHIDNPAFVRTVLLQTLVTAQWAYMFNCRIQDSFSLDWAMFRSKGLWLASSVLLVLQLSIVHLPFMNEIFGTAPLPLFYWLISLKIGVAIFLVIELEKWLVRRLRAWRAAR</sequence>
<keyword evidence="6" id="KW-0067">ATP-binding</keyword>
<keyword evidence="13" id="KW-1185">Reference proteome</keyword>
<dbReference type="InterPro" id="IPR023299">
    <property type="entry name" value="ATPase_P-typ_cyto_dom_N"/>
</dbReference>
<evidence type="ECO:0000256" key="5">
    <source>
        <dbReference type="ARBA" id="ARBA00022741"/>
    </source>
</evidence>
<evidence type="ECO:0000256" key="3">
    <source>
        <dbReference type="ARBA" id="ARBA00022475"/>
    </source>
</evidence>
<dbReference type="InterPro" id="IPR001757">
    <property type="entry name" value="P_typ_ATPase"/>
</dbReference>
<feature type="transmembrane region" description="Helical" evidence="10">
    <location>
        <begin position="730"/>
        <end position="749"/>
    </location>
</feature>
<dbReference type="InterPro" id="IPR050510">
    <property type="entry name" value="Cation_transp_ATPase_P-type"/>
</dbReference>
<dbReference type="InterPro" id="IPR004014">
    <property type="entry name" value="ATPase_P-typ_cation-transptr_N"/>
</dbReference>
<dbReference type="PROSITE" id="PS00154">
    <property type="entry name" value="ATPASE_E1_E2"/>
    <property type="match status" value="1"/>
</dbReference>
<dbReference type="SUPFAM" id="SSF81660">
    <property type="entry name" value="Metal cation-transporting ATPase, ATP-binding domain N"/>
    <property type="match status" value="1"/>
</dbReference>
<evidence type="ECO:0000256" key="9">
    <source>
        <dbReference type="ARBA" id="ARBA00023136"/>
    </source>
</evidence>
<evidence type="ECO:0000256" key="2">
    <source>
        <dbReference type="ARBA" id="ARBA00005675"/>
    </source>
</evidence>
<dbReference type="Pfam" id="PF00689">
    <property type="entry name" value="Cation_ATPase_C"/>
    <property type="match status" value="1"/>
</dbReference>
<keyword evidence="9 10" id="KW-0472">Membrane</keyword>
<dbReference type="SFLD" id="SFLDG00002">
    <property type="entry name" value="C1.7:_P-type_atpase_like"/>
    <property type="match status" value="1"/>
</dbReference>
<keyword evidence="7" id="KW-1278">Translocase</keyword>
<evidence type="ECO:0000313" key="13">
    <source>
        <dbReference type="Proteomes" id="UP001156836"/>
    </source>
</evidence>
<dbReference type="InterPro" id="IPR023298">
    <property type="entry name" value="ATPase_P-typ_TM_dom_sf"/>
</dbReference>
<comment type="subcellular location">
    <subcellularLocation>
        <location evidence="1">Cell membrane</location>
        <topology evidence="1">Multi-pass membrane protein</topology>
    </subcellularLocation>
</comment>
<feature type="transmembrane region" description="Helical" evidence="10">
    <location>
        <begin position="90"/>
        <end position="106"/>
    </location>
</feature>
<dbReference type="PRINTS" id="PR00120">
    <property type="entry name" value="HATPASE"/>
</dbReference>
<evidence type="ECO:0000256" key="6">
    <source>
        <dbReference type="ARBA" id="ARBA00022840"/>
    </source>
</evidence>
<feature type="transmembrane region" description="Helical" evidence="10">
    <location>
        <begin position="870"/>
        <end position="889"/>
    </location>
</feature>
<dbReference type="InterPro" id="IPR059000">
    <property type="entry name" value="ATPase_P-type_domA"/>
</dbReference>
<feature type="transmembrane region" description="Helical" evidence="10">
    <location>
        <begin position="62"/>
        <end position="84"/>
    </location>
</feature>
<dbReference type="Gene3D" id="3.40.1110.10">
    <property type="entry name" value="Calcium-transporting ATPase, cytoplasmic domain N"/>
    <property type="match status" value="1"/>
</dbReference>
<keyword evidence="8 10" id="KW-1133">Transmembrane helix</keyword>